<dbReference type="InParanoid" id="A0A163JWA0"/>
<dbReference type="STRING" id="4829.A0A163JWA0"/>
<name>A0A163JWA0_ABSGL</name>
<dbReference type="SUPFAM" id="SSF52047">
    <property type="entry name" value="RNI-like"/>
    <property type="match status" value="1"/>
</dbReference>
<dbReference type="InterPro" id="IPR032675">
    <property type="entry name" value="LRR_dom_sf"/>
</dbReference>
<proteinExistence type="predicted"/>
<dbReference type="AlphaFoldDB" id="A0A163JWA0"/>
<keyword evidence="2" id="KW-1185">Reference proteome</keyword>
<dbReference type="EMBL" id="LT553855">
    <property type="protein sequence ID" value="SAM02453.1"/>
    <property type="molecule type" value="Genomic_DNA"/>
</dbReference>
<evidence type="ECO:0000313" key="1">
    <source>
        <dbReference type="EMBL" id="SAM02453.1"/>
    </source>
</evidence>
<dbReference type="Proteomes" id="UP000078561">
    <property type="component" value="Unassembled WGS sequence"/>
</dbReference>
<protein>
    <recommendedName>
        <fullName evidence="3">F-box domain-containing protein</fullName>
    </recommendedName>
</protein>
<dbReference type="Gene3D" id="3.80.10.10">
    <property type="entry name" value="Ribonuclease Inhibitor"/>
    <property type="match status" value="1"/>
</dbReference>
<sequence length="253" mass="28358">MVHLHYDILITLIPFLDLPTLIEYTTLCQALSQPALRQLWQQPRLTNPDQLDCFIDILEASVGSPTGPYHQYITGLTIAFSHLHPLPSVLETLLCHHLPNLLYLSLYHTYAVYSPLIRHYRAHCCVFKDLSLPSGLTQLSVTDAAWTDDHLAHVASRCPALTHANLMGFFSDKGLLALSDHCHKLQVLSLALPRGLVQSNTITQIAIDRLAQSCPLLAKFTCRGQIRLHPHHVETTFLLHCPAFTYCDVGLDT</sequence>
<organism evidence="1">
    <name type="scientific">Absidia glauca</name>
    <name type="common">Pin mould</name>
    <dbReference type="NCBI Taxonomy" id="4829"/>
    <lineage>
        <taxon>Eukaryota</taxon>
        <taxon>Fungi</taxon>
        <taxon>Fungi incertae sedis</taxon>
        <taxon>Mucoromycota</taxon>
        <taxon>Mucoromycotina</taxon>
        <taxon>Mucoromycetes</taxon>
        <taxon>Mucorales</taxon>
        <taxon>Cunninghamellaceae</taxon>
        <taxon>Absidia</taxon>
    </lineage>
</organism>
<gene>
    <name evidence="1" type="primary">ABSGL_08246.1 scaffold 9741</name>
</gene>
<dbReference type="OrthoDB" id="550575at2759"/>
<evidence type="ECO:0008006" key="3">
    <source>
        <dbReference type="Google" id="ProtNLM"/>
    </source>
</evidence>
<evidence type="ECO:0000313" key="2">
    <source>
        <dbReference type="Proteomes" id="UP000078561"/>
    </source>
</evidence>
<dbReference type="OMA" id="HESWLIE"/>
<accession>A0A163JWA0</accession>
<reference evidence="1" key="1">
    <citation type="submission" date="2016-04" db="EMBL/GenBank/DDBJ databases">
        <authorList>
            <person name="Evans L.H."/>
            <person name="Alamgir A."/>
            <person name="Owens N."/>
            <person name="Weber N.D."/>
            <person name="Virtaneva K."/>
            <person name="Barbian K."/>
            <person name="Babar A."/>
            <person name="Rosenke K."/>
        </authorList>
    </citation>
    <scope>NUCLEOTIDE SEQUENCE [LARGE SCALE GENOMIC DNA]</scope>
    <source>
        <strain evidence="1">CBS 101.48</strain>
    </source>
</reference>